<comment type="caution">
    <text evidence="2">The sequence shown here is derived from an EMBL/GenBank/DDBJ whole genome shotgun (WGS) entry which is preliminary data.</text>
</comment>
<dbReference type="HAMAP" id="MF_00800">
    <property type="entry name" value="UPF0340"/>
    <property type="match status" value="1"/>
</dbReference>
<organism evidence="2 3">
    <name type="scientific">Tumebacillus lipolyticus</name>
    <dbReference type="NCBI Taxonomy" id="1280370"/>
    <lineage>
        <taxon>Bacteria</taxon>
        <taxon>Bacillati</taxon>
        <taxon>Bacillota</taxon>
        <taxon>Bacilli</taxon>
        <taxon>Bacillales</taxon>
        <taxon>Alicyclobacillaceae</taxon>
        <taxon>Tumebacillus</taxon>
    </lineage>
</organism>
<name>A0ABW4ZXZ6_9BACL</name>
<dbReference type="Pfam" id="PF04260">
    <property type="entry name" value="DUF436"/>
    <property type="match status" value="1"/>
</dbReference>
<evidence type="ECO:0000313" key="3">
    <source>
        <dbReference type="Proteomes" id="UP001597343"/>
    </source>
</evidence>
<evidence type="ECO:0000256" key="1">
    <source>
        <dbReference type="HAMAP-Rule" id="MF_00800"/>
    </source>
</evidence>
<reference evidence="3" key="1">
    <citation type="journal article" date="2019" name="Int. J. Syst. Evol. Microbiol.">
        <title>The Global Catalogue of Microorganisms (GCM) 10K type strain sequencing project: providing services to taxonomists for standard genome sequencing and annotation.</title>
        <authorList>
            <consortium name="The Broad Institute Genomics Platform"/>
            <consortium name="The Broad Institute Genome Sequencing Center for Infectious Disease"/>
            <person name="Wu L."/>
            <person name="Ma J."/>
        </authorList>
    </citation>
    <scope>NUCLEOTIDE SEQUENCE [LARGE SCALE GENOMIC DNA]</scope>
    <source>
        <strain evidence="3">CGMCC 1.13574</strain>
    </source>
</reference>
<dbReference type="SUPFAM" id="SSF110710">
    <property type="entry name" value="TTHA0583/YokD-like"/>
    <property type="match status" value="1"/>
</dbReference>
<gene>
    <name evidence="2" type="ORF">ACFSOY_09360</name>
</gene>
<dbReference type="NCBIfam" id="TIGR01440">
    <property type="entry name" value="TIGR01440 family protein"/>
    <property type="match status" value="1"/>
</dbReference>
<accession>A0ABW4ZXZ6</accession>
<dbReference type="PIRSF" id="PIRSF007510">
    <property type="entry name" value="UCP007510"/>
    <property type="match status" value="1"/>
</dbReference>
<evidence type="ECO:0000313" key="2">
    <source>
        <dbReference type="EMBL" id="MFD2170204.1"/>
    </source>
</evidence>
<keyword evidence="3" id="KW-1185">Reference proteome</keyword>
<proteinExistence type="inferred from homology"/>
<dbReference type="RefSeq" id="WP_386045947.1">
    <property type="nucleotide sequence ID" value="NZ_JBHUIO010000005.1"/>
</dbReference>
<dbReference type="Gene3D" id="3.40.50.10360">
    <property type="entry name" value="Hypothetical protein TT1679"/>
    <property type="match status" value="1"/>
</dbReference>
<comment type="similarity">
    <text evidence="1">Belongs to the UPF0340 family.</text>
</comment>
<dbReference type="EMBL" id="JBHUIO010000005">
    <property type="protein sequence ID" value="MFD2170204.1"/>
    <property type="molecule type" value="Genomic_DNA"/>
</dbReference>
<dbReference type="InterPro" id="IPR006340">
    <property type="entry name" value="DUF436"/>
</dbReference>
<dbReference type="Proteomes" id="UP001597343">
    <property type="component" value="Unassembled WGS sequence"/>
</dbReference>
<sequence length="190" mass="20456">MLTPELTEVKAQTLRAIEELQAAAQLDQDQILVIGASSSEVVGKKIGSGGSMEAAALIVEAVLEARERFGFHVAFQCCEHLNRALVVERSTLRRFDLEEVMVVPVPKAGGAVASTAFRQLAQPVMVERISAHAGLDIGDTLIGMHLRQVAVPVRGSLREIGEAHLTMARTRPKLIGGARAHYSLAENGRE</sequence>
<dbReference type="InterPro" id="IPR028345">
    <property type="entry name" value="Antibiotic_NAT-like"/>
</dbReference>
<protein>
    <recommendedName>
        <fullName evidence="1">UPF0340 protein ACFSOY_09360</fullName>
    </recommendedName>
</protein>